<comment type="caution">
    <text evidence="6">The sequence shown here is derived from an EMBL/GenBank/DDBJ whole genome shotgun (WGS) entry which is preliminary data.</text>
</comment>
<dbReference type="Proteomes" id="UP000247551">
    <property type="component" value="Unassembled WGS sequence"/>
</dbReference>
<dbReference type="InterPro" id="IPR009057">
    <property type="entry name" value="Homeodomain-like_sf"/>
</dbReference>
<dbReference type="Pfam" id="PF14525">
    <property type="entry name" value="AraC_binding_2"/>
    <property type="match status" value="1"/>
</dbReference>
<keyword evidence="4" id="KW-0804">Transcription</keyword>
<sequence>MKFDFSIYDLHVAEASSQTLTNILRDKKFGEYYFIQSSPLQKLAKLTFKEFGPLSILEYEAGNSTNIRASNVSNAYFLHIILAGQSIGKSNNEVRTLRAGDSILVMPGTRFESNNSKNCRKLIVKIPTDFLHQTARKFGYVTTKEPIQFEHNANVFPMTGPLFNLLNDMLQQDKRILCDRALIYYCRLFNSAILTMFKSNFIQPRSTLSLHRHVERVRNYVLDNITADITIDELAKVCQISRKSLYNLFEREAGLTPSAYIRRLKLESIHSELKNNERVRNVTQVALEYGFTNLGRFSAQYREQIGELPSQTLRHFTH</sequence>
<dbReference type="InterPro" id="IPR035418">
    <property type="entry name" value="AraC-bd_2"/>
</dbReference>
<dbReference type="PROSITE" id="PS00041">
    <property type="entry name" value="HTH_ARAC_FAMILY_1"/>
    <property type="match status" value="1"/>
</dbReference>
<protein>
    <submittedName>
        <fullName evidence="6">AraC family transcriptional regulator</fullName>
    </submittedName>
</protein>
<reference evidence="6 7" key="1">
    <citation type="submission" date="2018-06" db="EMBL/GenBank/DDBJ databases">
        <title>Genomic Encyclopedia of Type Strains, Phase III (KMG-III): the genomes of soil and plant-associated and newly described type strains.</title>
        <authorList>
            <person name="Whitman W."/>
        </authorList>
    </citation>
    <scope>NUCLEOTIDE SEQUENCE [LARGE SCALE GENOMIC DNA]</scope>
    <source>
        <strain evidence="6 7">CECT 7730</strain>
    </source>
</reference>
<evidence type="ECO:0000256" key="3">
    <source>
        <dbReference type="ARBA" id="ARBA00023159"/>
    </source>
</evidence>
<keyword evidence="2" id="KW-0238">DNA-binding</keyword>
<keyword evidence="1" id="KW-0805">Transcription regulation</keyword>
<dbReference type="SUPFAM" id="SSF46689">
    <property type="entry name" value="Homeodomain-like"/>
    <property type="match status" value="1"/>
</dbReference>
<evidence type="ECO:0000313" key="7">
    <source>
        <dbReference type="Proteomes" id="UP000247551"/>
    </source>
</evidence>
<proteinExistence type="predicted"/>
<dbReference type="SMART" id="SM00342">
    <property type="entry name" value="HTH_ARAC"/>
    <property type="match status" value="1"/>
</dbReference>
<dbReference type="EMBL" id="QKLW01000006">
    <property type="protein sequence ID" value="PYF80518.1"/>
    <property type="molecule type" value="Genomic_DNA"/>
</dbReference>
<keyword evidence="7" id="KW-1185">Reference proteome</keyword>
<dbReference type="GO" id="GO:0003700">
    <property type="term" value="F:DNA-binding transcription factor activity"/>
    <property type="evidence" value="ECO:0007669"/>
    <property type="project" value="InterPro"/>
</dbReference>
<name>A0A318UZC1_9GAMM</name>
<dbReference type="RefSeq" id="WP_110576443.1">
    <property type="nucleotide sequence ID" value="NZ_QKLW01000006.1"/>
</dbReference>
<accession>A0A318UZC1</accession>
<dbReference type="InterPro" id="IPR050204">
    <property type="entry name" value="AraC_XylS_family_regulators"/>
</dbReference>
<keyword evidence="3" id="KW-0010">Activator</keyword>
<dbReference type="PROSITE" id="PS01124">
    <property type="entry name" value="HTH_ARAC_FAMILY_2"/>
    <property type="match status" value="1"/>
</dbReference>
<evidence type="ECO:0000256" key="1">
    <source>
        <dbReference type="ARBA" id="ARBA00023015"/>
    </source>
</evidence>
<dbReference type="Gene3D" id="1.10.10.60">
    <property type="entry name" value="Homeodomain-like"/>
    <property type="match status" value="1"/>
</dbReference>
<dbReference type="SUPFAM" id="SSF51215">
    <property type="entry name" value="Regulatory protein AraC"/>
    <property type="match status" value="1"/>
</dbReference>
<feature type="domain" description="HTH araC/xylS-type" evidence="5">
    <location>
        <begin position="215"/>
        <end position="315"/>
    </location>
</feature>
<organism evidence="6 7">
    <name type="scientific">Marinomonas alcarazii</name>
    <dbReference type="NCBI Taxonomy" id="491949"/>
    <lineage>
        <taxon>Bacteria</taxon>
        <taxon>Pseudomonadati</taxon>
        <taxon>Pseudomonadota</taxon>
        <taxon>Gammaproteobacteria</taxon>
        <taxon>Oceanospirillales</taxon>
        <taxon>Oceanospirillaceae</taxon>
        <taxon>Marinomonas</taxon>
    </lineage>
</organism>
<evidence type="ECO:0000313" key="6">
    <source>
        <dbReference type="EMBL" id="PYF80518.1"/>
    </source>
</evidence>
<evidence type="ECO:0000256" key="4">
    <source>
        <dbReference type="ARBA" id="ARBA00023163"/>
    </source>
</evidence>
<dbReference type="PANTHER" id="PTHR46796">
    <property type="entry name" value="HTH-TYPE TRANSCRIPTIONAL ACTIVATOR RHAS-RELATED"/>
    <property type="match status" value="1"/>
</dbReference>
<dbReference type="InterPro" id="IPR037923">
    <property type="entry name" value="HTH-like"/>
</dbReference>
<dbReference type="AlphaFoldDB" id="A0A318UZC1"/>
<evidence type="ECO:0000259" key="5">
    <source>
        <dbReference type="PROSITE" id="PS01124"/>
    </source>
</evidence>
<dbReference type="InterPro" id="IPR018060">
    <property type="entry name" value="HTH_AraC"/>
</dbReference>
<dbReference type="GO" id="GO:0043565">
    <property type="term" value="F:sequence-specific DNA binding"/>
    <property type="evidence" value="ECO:0007669"/>
    <property type="project" value="InterPro"/>
</dbReference>
<evidence type="ECO:0000256" key="2">
    <source>
        <dbReference type="ARBA" id="ARBA00023125"/>
    </source>
</evidence>
<dbReference type="InterPro" id="IPR018062">
    <property type="entry name" value="HTH_AraC-typ_CS"/>
</dbReference>
<gene>
    <name evidence="6" type="ORF">DFP75_106159</name>
</gene>
<dbReference type="Pfam" id="PF12833">
    <property type="entry name" value="HTH_18"/>
    <property type="match status" value="1"/>
</dbReference>